<evidence type="ECO:0000313" key="2">
    <source>
        <dbReference type="EMBL" id="MBF4769964.1"/>
    </source>
</evidence>
<evidence type="ECO:0000313" key="3">
    <source>
        <dbReference type="Proteomes" id="UP000660668"/>
    </source>
</evidence>
<feature type="transmembrane region" description="Helical" evidence="1">
    <location>
        <begin position="50"/>
        <end position="70"/>
    </location>
</feature>
<dbReference type="Proteomes" id="UP000660668">
    <property type="component" value="Unassembled WGS sequence"/>
</dbReference>
<dbReference type="NCBIfam" id="NF038065">
    <property type="entry name" value="Pr6Pr"/>
    <property type="match status" value="1"/>
</dbReference>
<evidence type="ECO:0000256" key="1">
    <source>
        <dbReference type="SAM" id="Phobius"/>
    </source>
</evidence>
<accession>A0A930YP81</accession>
<feature type="transmembrane region" description="Helical" evidence="1">
    <location>
        <begin position="12"/>
        <end position="30"/>
    </location>
</feature>
<sequence length="227" mass="25711">MSPRAARAWHLLTFLVAAFALVFQLVLVYRGGHVLDEVEPPPTDERVRRYFFYFTIQSNIAVAWVTYLLARGRESDTRFFRVLRLDAVLGIAVTGLVHFVLLRPLLDLDGADFWADKLLHMVVPALAVAGWLVHGPRHLLANRDVPPSLVWPILWLLLILTTGPLFDDWYPYPFIDVAEHGLGIVLVNSLGITVLFLAIAYGLVWLERRLPPRDGQHKSDDSEVSRA</sequence>
<dbReference type="InterPro" id="IPR049713">
    <property type="entry name" value="Pr6Pr-like"/>
</dbReference>
<dbReference type="RefSeq" id="WP_194698109.1">
    <property type="nucleotide sequence ID" value="NZ_JADKPO010000035.1"/>
</dbReference>
<gene>
    <name evidence="2" type="ORF">ISU10_19505</name>
</gene>
<proteinExistence type="predicted"/>
<protein>
    <submittedName>
        <fullName evidence="2">Pr6Pr family membrane protein</fullName>
    </submittedName>
</protein>
<keyword evidence="1" id="KW-0812">Transmembrane</keyword>
<dbReference type="EMBL" id="JADKPO010000035">
    <property type="protein sequence ID" value="MBF4769964.1"/>
    <property type="molecule type" value="Genomic_DNA"/>
</dbReference>
<name>A0A930YP81_9ACTN</name>
<keyword evidence="3" id="KW-1185">Reference proteome</keyword>
<feature type="transmembrane region" description="Helical" evidence="1">
    <location>
        <begin position="118"/>
        <end position="136"/>
    </location>
</feature>
<keyword evidence="1" id="KW-0472">Membrane</keyword>
<reference evidence="2" key="1">
    <citation type="submission" date="2020-11" db="EMBL/GenBank/DDBJ databases">
        <title>Nocardioides cynanchi sp. nov., isolated from soil of rhizosphere of Cynanchum wilfordii.</title>
        <authorList>
            <person name="Lee J.-S."/>
            <person name="Suh M.K."/>
            <person name="Kim J.-S."/>
        </authorList>
    </citation>
    <scope>NUCLEOTIDE SEQUENCE</scope>
    <source>
        <strain evidence="2">KCTC 19276</strain>
    </source>
</reference>
<comment type="caution">
    <text evidence="2">The sequence shown here is derived from an EMBL/GenBank/DDBJ whole genome shotgun (WGS) entry which is preliminary data.</text>
</comment>
<dbReference type="AlphaFoldDB" id="A0A930YP81"/>
<organism evidence="2 3">
    <name type="scientific">Nocardioides agariphilus</name>
    <dbReference type="NCBI Taxonomy" id="433664"/>
    <lineage>
        <taxon>Bacteria</taxon>
        <taxon>Bacillati</taxon>
        <taxon>Actinomycetota</taxon>
        <taxon>Actinomycetes</taxon>
        <taxon>Propionibacteriales</taxon>
        <taxon>Nocardioidaceae</taxon>
        <taxon>Nocardioides</taxon>
    </lineage>
</organism>
<feature type="transmembrane region" description="Helical" evidence="1">
    <location>
        <begin position="186"/>
        <end position="206"/>
    </location>
</feature>
<feature type="transmembrane region" description="Helical" evidence="1">
    <location>
        <begin position="148"/>
        <end position="166"/>
    </location>
</feature>
<feature type="transmembrane region" description="Helical" evidence="1">
    <location>
        <begin position="82"/>
        <end position="106"/>
    </location>
</feature>
<keyword evidence="1" id="KW-1133">Transmembrane helix</keyword>